<dbReference type="InterPro" id="IPR001789">
    <property type="entry name" value="Sig_transdc_resp-reg_receiver"/>
</dbReference>
<dbReference type="Gene3D" id="3.40.50.2300">
    <property type="match status" value="1"/>
</dbReference>
<dbReference type="STRING" id="1332264.BW730_07355"/>
<dbReference type="Proteomes" id="UP000188145">
    <property type="component" value="Chromosome"/>
</dbReference>
<sequence length="213" mass="22772">MEPTIRVLLAEDDPLAQEAVAAYLARTPDLELVGVAGDGIAAVDLARSVRPDVAVVDIHLPGIDGIEVTRRLTAPPLSVKVLCFTALGDDQMMVRAIEAGADGFLLKSDSVGLILHGIRSAANGEALVSPKLVTALLTSRANRAEPPGTLSETDRRLLMLIGQGRSNAEIAEEMFLATTTVKTYVSRLLRRLAVRNRAALAARAHEWGLVPRR</sequence>
<dbReference type="PANTHER" id="PTHR43214">
    <property type="entry name" value="TWO-COMPONENT RESPONSE REGULATOR"/>
    <property type="match status" value="1"/>
</dbReference>
<reference evidence="9" key="1">
    <citation type="submission" date="2017-02" db="EMBL/GenBank/DDBJ databases">
        <title>Tessaracoccus aquaemaris sp. nov., isolated from the intestine of a Korean rockfish, Sebastes schlegelii, in a marine aquaculture pond.</title>
        <authorList>
            <person name="Tak E.J."/>
            <person name="Bae J.-W."/>
        </authorList>
    </citation>
    <scope>NUCLEOTIDE SEQUENCE [LARGE SCALE GENOMIC DNA]</scope>
    <source>
        <strain evidence="9">NSG39</strain>
    </source>
</reference>
<dbReference type="GO" id="GO:0003677">
    <property type="term" value="F:DNA binding"/>
    <property type="evidence" value="ECO:0007669"/>
    <property type="project" value="UniProtKB-KW"/>
</dbReference>
<evidence type="ECO:0000313" key="9">
    <source>
        <dbReference type="Proteomes" id="UP000188145"/>
    </source>
</evidence>
<dbReference type="OrthoDB" id="3680166at2"/>
<evidence type="ECO:0000256" key="4">
    <source>
        <dbReference type="ARBA" id="ARBA00023163"/>
    </source>
</evidence>
<evidence type="ECO:0000256" key="2">
    <source>
        <dbReference type="ARBA" id="ARBA00023015"/>
    </source>
</evidence>
<dbReference type="PRINTS" id="PR00038">
    <property type="entry name" value="HTHLUXR"/>
</dbReference>
<evidence type="ECO:0008006" key="10">
    <source>
        <dbReference type="Google" id="ProtNLM"/>
    </source>
</evidence>
<feature type="domain" description="HTH luxR-type" evidence="6">
    <location>
        <begin position="143"/>
        <end position="208"/>
    </location>
</feature>
<dbReference type="SUPFAM" id="SSF46894">
    <property type="entry name" value="C-terminal effector domain of the bipartite response regulators"/>
    <property type="match status" value="1"/>
</dbReference>
<dbReference type="PROSITE" id="PS50043">
    <property type="entry name" value="HTH_LUXR_2"/>
    <property type="match status" value="1"/>
</dbReference>
<evidence type="ECO:0000259" key="6">
    <source>
        <dbReference type="PROSITE" id="PS50043"/>
    </source>
</evidence>
<protein>
    <recommendedName>
        <fullName evidence="10">DNA-binding response regulator</fullName>
    </recommendedName>
</protein>
<dbReference type="PROSITE" id="PS00622">
    <property type="entry name" value="HTH_LUXR_1"/>
    <property type="match status" value="1"/>
</dbReference>
<dbReference type="SMART" id="SM00421">
    <property type="entry name" value="HTH_LUXR"/>
    <property type="match status" value="1"/>
</dbReference>
<feature type="domain" description="Response regulatory" evidence="7">
    <location>
        <begin position="6"/>
        <end position="122"/>
    </location>
</feature>
<dbReference type="PROSITE" id="PS50110">
    <property type="entry name" value="RESPONSE_REGULATORY"/>
    <property type="match status" value="1"/>
</dbReference>
<evidence type="ECO:0000256" key="5">
    <source>
        <dbReference type="PROSITE-ProRule" id="PRU00169"/>
    </source>
</evidence>
<keyword evidence="9" id="KW-1185">Reference proteome</keyword>
<dbReference type="RefSeq" id="WP_077685674.1">
    <property type="nucleotide sequence ID" value="NZ_CP019606.1"/>
</dbReference>
<accession>A0A1Q2CML6</accession>
<evidence type="ECO:0000259" key="7">
    <source>
        <dbReference type="PROSITE" id="PS50110"/>
    </source>
</evidence>
<dbReference type="KEGG" id="tes:BW730_07355"/>
<name>A0A1Q2CML6_9ACTN</name>
<dbReference type="Pfam" id="PF00196">
    <property type="entry name" value="GerE"/>
    <property type="match status" value="1"/>
</dbReference>
<dbReference type="EMBL" id="CP019606">
    <property type="protein sequence ID" value="AQP47344.1"/>
    <property type="molecule type" value="Genomic_DNA"/>
</dbReference>
<evidence type="ECO:0000256" key="3">
    <source>
        <dbReference type="ARBA" id="ARBA00023125"/>
    </source>
</evidence>
<keyword evidence="3" id="KW-0238">DNA-binding</keyword>
<dbReference type="CDD" id="cd17535">
    <property type="entry name" value="REC_NarL-like"/>
    <property type="match status" value="1"/>
</dbReference>
<keyword evidence="2" id="KW-0805">Transcription regulation</keyword>
<dbReference type="SMART" id="SM00448">
    <property type="entry name" value="REC"/>
    <property type="match status" value="1"/>
</dbReference>
<dbReference type="SUPFAM" id="SSF52172">
    <property type="entry name" value="CheY-like"/>
    <property type="match status" value="1"/>
</dbReference>
<dbReference type="PANTHER" id="PTHR43214:SF24">
    <property type="entry name" value="TRANSCRIPTIONAL REGULATORY PROTEIN NARL-RELATED"/>
    <property type="match status" value="1"/>
</dbReference>
<evidence type="ECO:0000256" key="1">
    <source>
        <dbReference type="ARBA" id="ARBA00022553"/>
    </source>
</evidence>
<dbReference type="AlphaFoldDB" id="A0A1Q2CML6"/>
<dbReference type="InterPro" id="IPR058245">
    <property type="entry name" value="NreC/VraR/RcsB-like_REC"/>
</dbReference>
<dbReference type="InterPro" id="IPR016032">
    <property type="entry name" value="Sig_transdc_resp-reg_C-effctor"/>
</dbReference>
<feature type="modified residue" description="4-aspartylphosphate" evidence="5">
    <location>
        <position position="57"/>
    </location>
</feature>
<evidence type="ECO:0000313" key="8">
    <source>
        <dbReference type="EMBL" id="AQP47344.1"/>
    </source>
</evidence>
<proteinExistence type="predicted"/>
<gene>
    <name evidence="8" type="ORF">BW730_07355</name>
</gene>
<organism evidence="8 9">
    <name type="scientific">Tessaracoccus aquimaris</name>
    <dbReference type="NCBI Taxonomy" id="1332264"/>
    <lineage>
        <taxon>Bacteria</taxon>
        <taxon>Bacillati</taxon>
        <taxon>Actinomycetota</taxon>
        <taxon>Actinomycetes</taxon>
        <taxon>Propionibacteriales</taxon>
        <taxon>Propionibacteriaceae</taxon>
        <taxon>Tessaracoccus</taxon>
    </lineage>
</organism>
<dbReference type="InterPro" id="IPR000792">
    <property type="entry name" value="Tscrpt_reg_LuxR_C"/>
</dbReference>
<dbReference type="InterPro" id="IPR011006">
    <property type="entry name" value="CheY-like_superfamily"/>
</dbReference>
<keyword evidence="4" id="KW-0804">Transcription</keyword>
<dbReference type="GO" id="GO:0000160">
    <property type="term" value="P:phosphorelay signal transduction system"/>
    <property type="evidence" value="ECO:0007669"/>
    <property type="project" value="InterPro"/>
</dbReference>
<keyword evidence="1 5" id="KW-0597">Phosphoprotein</keyword>
<dbReference type="Pfam" id="PF00072">
    <property type="entry name" value="Response_reg"/>
    <property type="match status" value="1"/>
</dbReference>
<dbReference type="InterPro" id="IPR039420">
    <property type="entry name" value="WalR-like"/>
</dbReference>
<dbReference type="GO" id="GO:0006355">
    <property type="term" value="P:regulation of DNA-templated transcription"/>
    <property type="evidence" value="ECO:0007669"/>
    <property type="project" value="InterPro"/>
</dbReference>